<protein>
    <submittedName>
        <fullName evidence="1">Uncharacterized protein</fullName>
    </submittedName>
</protein>
<accession>A0ABP6MNF5</accession>
<comment type="caution">
    <text evidence="1">The sequence shown here is derived from an EMBL/GenBank/DDBJ whole genome shotgun (WGS) entry which is preliminary data.</text>
</comment>
<dbReference type="EMBL" id="BAAAUG010000082">
    <property type="protein sequence ID" value="GAA3118241.1"/>
    <property type="molecule type" value="Genomic_DNA"/>
</dbReference>
<reference evidence="2" key="1">
    <citation type="journal article" date="2019" name="Int. J. Syst. Evol. Microbiol.">
        <title>The Global Catalogue of Microorganisms (GCM) 10K type strain sequencing project: providing services to taxonomists for standard genome sequencing and annotation.</title>
        <authorList>
            <consortium name="The Broad Institute Genomics Platform"/>
            <consortium name="The Broad Institute Genome Sequencing Center for Infectious Disease"/>
            <person name="Wu L."/>
            <person name="Ma J."/>
        </authorList>
    </citation>
    <scope>NUCLEOTIDE SEQUENCE [LARGE SCALE GENOMIC DNA]</scope>
    <source>
        <strain evidence="2">JCM 9092</strain>
    </source>
</reference>
<evidence type="ECO:0000313" key="1">
    <source>
        <dbReference type="EMBL" id="GAA3118241.1"/>
    </source>
</evidence>
<gene>
    <name evidence="1" type="ORF">GCM10010449_45380</name>
</gene>
<sequence length="129" mass="15013">MIDNTRRDRIKRVLNNFGSVVWLRSPVERHPTYGYLQVSFISWRFEEPRDNLREIFEAVIRETPTSLEWTFKATRNWMIAPTHLIQQAGPDGSKFNEAMVYITEEDQEFCAAAREDLSSILDALESASS</sequence>
<proteinExistence type="predicted"/>
<name>A0ABP6MNF5_9ACTN</name>
<keyword evidence="2" id="KW-1185">Reference proteome</keyword>
<organism evidence="1 2">
    <name type="scientific">Streptomyces rectiviolaceus</name>
    <dbReference type="NCBI Taxonomy" id="332591"/>
    <lineage>
        <taxon>Bacteria</taxon>
        <taxon>Bacillati</taxon>
        <taxon>Actinomycetota</taxon>
        <taxon>Actinomycetes</taxon>
        <taxon>Kitasatosporales</taxon>
        <taxon>Streptomycetaceae</taxon>
        <taxon>Streptomyces</taxon>
    </lineage>
</organism>
<evidence type="ECO:0000313" key="2">
    <source>
        <dbReference type="Proteomes" id="UP001501637"/>
    </source>
</evidence>
<dbReference type="Proteomes" id="UP001501637">
    <property type="component" value="Unassembled WGS sequence"/>
</dbReference>